<comment type="subcellular location">
    <subcellularLocation>
        <location evidence="1">Cell membrane</location>
        <topology evidence="1">Multi-pass membrane protein</topology>
    </subcellularLocation>
</comment>
<dbReference type="EMBL" id="JALHLG010000033">
    <property type="protein sequence ID" value="MCJ2188391.1"/>
    <property type="molecule type" value="Genomic_DNA"/>
</dbReference>
<keyword evidence="3" id="KW-1003">Cell membrane</keyword>
<dbReference type="Proteomes" id="UP001202281">
    <property type="component" value="Unassembled WGS sequence"/>
</dbReference>
<evidence type="ECO:0000256" key="7">
    <source>
        <dbReference type="SAM" id="Phobius"/>
    </source>
</evidence>
<evidence type="ECO:0000256" key="2">
    <source>
        <dbReference type="ARBA" id="ARBA00007430"/>
    </source>
</evidence>
<proteinExistence type="inferred from homology"/>
<keyword evidence="6 7" id="KW-0472">Membrane</keyword>
<feature type="transmembrane region" description="Helical" evidence="7">
    <location>
        <begin position="382"/>
        <end position="403"/>
    </location>
</feature>
<comment type="similarity">
    <text evidence="2">Belongs to the polysaccharide synthase family.</text>
</comment>
<evidence type="ECO:0000313" key="8">
    <source>
        <dbReference type="EMBL" id="MCJ2188391.1"/>
    </source>
</evidence>
<evidence type="ECO:0000256" key="1">
    <source>
        <dbReference type="ARBA" id="ARBA00004651"/>
    </source>
</evidence>
<protein>
    <submittedName>
        <fullName evidence="8">Lipopolysaccharide biosynthesis protein</fullName>
    </submittedName>
</protein>
<evidence type="ECO:0000256" key="6">
    <source>
        <dbReference type="ARBA" id="ARBA00023136"/>
    </source>
</evidence>
<reference evidence="8 9" key="1">
    <citation type="submission" date="2022-04" db="EMBL/GenBank/DDBJ databases">
        <title>Identification of a novel bacterium isolated from mangrove sediments.</title>
        <authorList>
            <person name="Pan X."/>
        </authorList>
    </citation>
    <scope>NUCLEOTIDE SEQUENCE [LARGE SCALE GENOMIC DNA]</scope>
    <source>
        <strain evidence="8 9">B2638</strain>
    </source>
</reference>
<feature type="transmembrane region" description="Helical" evidence="7">
    <location>
        <begin position="78"/>
        <end position="98"/>
    </location>
</feature>
<gene>
    <name evidence="8" type="ORF">MTR66_16415</name>
</gene>
<accession>A0ABT0BTK6</accession>
<dbReference type="CDD" id="cd13127">
    <property type="entry name" value="MATE_tuaB_like"/>
    <property type="match status" value="1"/>
</dbReference>
<feature type="transmembrane region" description="Helical" evidence="7">
    <location>
        <begin position="40"/>
        <end position="66"/>
    </location>
</feature>
<feature type="transmembrane region" description="Helical" evidence="7">
    <location>
        <begin position="148"/>
        <end position="165"/>
    </location>
</feature>
<dbReference type="Pfam" id="PF13440">
    <property type="entry name" value="Polysacc_synt_3"/>
    <property type="match status" value="1"/>
</dbReference>
<comment type="caution">
    <text evidence="8">The sequence shown here is derived from an EMBL/GenBank/DDBJ whole genome shotgun (WGS) entry which is preliminary data.</text>
</comment>
<dbReference type="PANTHER" id="PTHR30250:SF10">
    <property type="entry name" value="LIPOPOLYSACCHARIDE BIOSYNTHESIS PROTEIN WZXC"/>
    <property type="match status" value="1"/>
</dbReference>
<dbReference type="RefSeq" id="WP_243923040.1">
    <property type="nucleotide sequence ID" value="NZ_JALHLG010000033.1"/>
</dbReference>
<evidence type="ECO:0000256" key="3">
    <source>
        <dbReference type="ARBA" id="ARBA00022475"/>
    </source>
</evidence>
<feature type="transmembrane region" description="Helical" evidence="7">
    <location>
        <begin position="315"/>
        <end position="335"/>
    </location>
</feature>
<keyword evidence="4 7" id="KW-0812">Transmembrane</keyword>
<evidence type="ECO:0000256" key="5">
    <source>
        <dbReference type="ARBA" id="ARBA00022989"/>
    </source>
</evidence>
<dbReference type="PANTHER" id="PTHR30250">
    <property type="entry name" value="PST FAMILY PREDICTED COLANIC ACID TRANSPORTER"/>
    <property type="match status" value="1"/>
</dbReference>
<feature type="transmembrane region" description="Helical" evidence="7">
    <location>
        <begin position="441"/>
        <end position="464"/>
    </location>
</feature>
<keyword evidence="9" id="KW-1185">Reference proteome</keyword>
<keyword evidence="5 7" id="KW-1133">Transmembrane helix</keyword>
<feature type="transmembrane region" description="Helical" evidence="7">
    <location>
        <begin position="12"/>
        <end position="34"/>
    </location>
</feature>
<feature type="transmembrane region" description="Helical" evidence="7">
    <location>
        <begin position="415"/>
        <end position="435"/>
    </location>
</feature>
<feature type="transmembrane region" description="Helical" evidence="7">
    <location>
        <begin position="356"/>
        <end position="376"/>
    </location>
</feature>
<name>A0ABT0BTK6_9SPHN</name>
<organism evidence="8 9">
    <name type="scientific">Novosphingobium beihaiensis</name>
    <dbReference type="NCBI Taxonomy" id="2930389"/>
    <lineage>
        <taxon>Bacteria</taxon>
        <taxon>Pseudomonadati</taxon>
        <taxon>Pseudomonadota</taxon>
        <taxon>Alphaproteobacteria</taxon>
        <taxon>Sphingomonadales</taxon>
        <taxon>Sphingomonadaceae</taxon>
        <taxon>Novosphingobium</taxon>
    </lineage>
</organism>
<feature type="transmembrane region" description="Helical" evidence="7">
    <location>
        <begin position="171"/>
        <end position="193"/>
    </location>
</feature>
<evidence type="ECO:0000313" key="9">
    <source>
        <dbReference type="Proteomes" id="UP001202281"/>
    </source>
</evidence>
<dbReference type="InterPro" id="IPR050833">
    <property type="entry name" value="Poly_Biosynth_Transport"/>
</dbReference>
<feature type="transmembrane region" description="Helical" evidence="7">
    <location>
        <begin position="280"/>
        <end position="303"/>
    </location>
</feature>
<sequence>MLRASAAKGAMALGTTRIALNIGNTLAIFILARLLTPEDFGLVAICTTVLGIIIALTELSLGSALIQRREVSREHIDTAWTLALSRALLIACGFLLFAHPVSLLYGDPRLGPLFVVTGITAAFTGLTNPRVALRTKDMQFGPMMAMQVTQKLLGLAISIALALWLRNYWALVIGTAVGTACSTLLSYFIAPYLPRFSLARSKDLMGFSSWLFCAQVVGVINWRFDQLLIGLFLPPAKLGIYSVSDNTAAIPSREMTAPIVQVLFPSFSTMQDDLPRLRSAYLNAQTTLGLASLPIGIGLALVAEPFVELALGPKWLEAVPIIQFITWAYAIQTLTSGSRPVAMALGKTRTLFFRDLAGLALRVPCVSIGLAGWGLMGLVTGRLLSSVIGVFVTFGMVKTVLGIPIGEQIWSQRRTLFAVAAMTISVSMIDQHLVALHALPLMRLAVLTGTGGITFLGALALFWAAGGRRPGPETELINLARGALAKI</sequence>
<evidence type="ECO:0000256" key="4">
    <source>
        <dbReference type="ARBA" id="ARBA00022692"/>
    </source>
</evidence>